<keyword evidence="7" id="KW-0539">Nucleus</keyword>
<proteinExistence type="inferred from homology"/>
<comment type="subcellular location">
    <subcellularLocation>
        <location evidence="1">Nucleus</location>
    </subcellularLocation>
</comment>
<evidence type="ECO:0000256" key="2">
    <source>
        <dbReference type="ARBA" id="ARBA00007798"/>
    </source>
</evidence>
<dbReference type="AlphaFoldDB" id="A0A3M6VF19"/>
<evidence type="ECO:0000256" key="3">
    <source>
        <dbReference type="ARBA" id="ARBA00022553"/>
    </source>
</evidence>
<evidence type="ECO:0000313" key="10">
    <source>
        <dbReference type="EMBL" id="RMX62930.1"/>
    </source>
</evidence>
<dbReference type="Proteomes" id="UP000282087">
    <property type="component" value="Unassembled WGS sequence"/>
</dbReference>
<dbReference type="GO" id="GO:0032783">
    <property type="term" value="C:super elongation complex"/>
    <property type="evidence" value="ECO:0007669"/>
    <property type="project" value="InterPro"/>
</dbReference>
<organism evidence="10 12">
    <name type="scientific">Peronospora effusa</name>
    <dbReference type="NCBI Taxonomy" id="542832"/>
    <lineage>
        <taxon>Eukaryota</taxon>
        <taxon>Sar</taxon>
        <taxon>Stramenopiles</taxon>
        <taxon>Oomycota</taxon>
        <taxon>Peronosporomycetes</taxon>
        <taxon>Peronosporales</taxon>
        <taxon>Peronosporaceae</taxon>
        <taxon>Peronospora</taxon>
    </lineage>
</organism>
<feature type="compositionally biased region" description="Polar residues" evidence="8">
    <location>
        <begin position="154"/>
        <end position="163"/>
    </location>
</feature>
<dbReference type="PANTHER" id="PTHR15970">
    <property type="entry name" value="ELL-ASSOCIATED FACTOR EAF"/>
    <property type="match status" value="1"/>
</dbReference>
<evidence type="ECO:0000256" key="4">
    <source>
        <dbReference type="ARBA" id="ARBA00023015"/>
    </source>
</evidence>
<protein>
    <recommendedName>
        <fullName evidence="9">Transcription elongation factor Eaf N-terminal domain-containing protein</fullName>
    </recommendedName>
</protein>
<feature type="compositionally biased region" description="Polar residues" evidence="8">
    <location>
        <begin position="133"/>
        <end position="145"/>
    </location>
</feature>
<keyword evidence="12" id="KW-1185">Reference proteome</keyword>
<dbReference type="EMBL" id="QKXF01000295">
    <property type="protein sequence ID" value="RQM12981.1"/>
    <property type="molecule type" value="Genomic_DNA"/>
</dbReference>
<evidence type="ECO:0000256" key="1">
    <source>
        <dbReference type="ARBA" id="ARBA00004123"/>
    </source>
</evidence>
<feature type="compositionally biased region" description="Basic residues" evidence="8">
    <location>
        <begin position="165"/>
        <end position="177"/>
    </location>
</feature>
<feature type="compositionally biased region" description="Polar residues" evidence="8">
    <location>
        <begin position="204"/>
        <end position="214"/>
    </location>
</feature>
<evidence type="ECO:0000259" key="9">
    <source>
        <dbReference type="Pfam" id="PF09816"/>
    </source>
</evidence>
<feature type="domain" description="Transcription elongation factor Eaf N-terminal" evidence="9">
    <location>
        <begin position="13"/>
        <end position="125"/>
    </location>
</feature>
<evidence type="ECO:0000313" key="13">
    <source>
        <dbReference type="Proteomes" id="UP000286097"/>
    </source>
</evidence>
<dbReference type="STRING" id="542832.A0A3M6VF19"/>
<dbReference type="GO" id="GO:0003711">
    <property type="term" value="F:transcription elongation factor activity"/>
    <property type="evidence" value="ECO:0007669"/>
    <property type="project" value="TreeGrafter"/>
</dbReference>
<reference evidence="12 13" key="1">
    <citation type="submission" date="2018-06" db="EMBL/GenBank/DDBJ databases">
        <title>Comparative genomics of downy mildews reveals potential adaptations to biotrophy.</title>
        <authorList>
            <person name="Fletcher K."/>
            <person name="Klosterman S.J."/>
            <person name="Derevnina L."/>
            <person name="Martin F."/>
            <person name="Koike S."/>
            <person name="Reyes Chin-Wo S."/>
            <person name="Mou B."/>
            <person name="Michelmore R."/>
        </authorList>
    </citation>
    <scope>NUCLEOTIDE SEQUENCE [LARGE SCALE GENOMIC DNA]</scope>
    <source>
        <strain evidence="11 13">R13</strain>
        <strain evidence="10 12">R14</strain>
    </source>
</reference>
<dbReference type="Proteomes" id="UP000286097">
    <property type="component" value="Unassembled WGS sequence"/>
</dbReference>
<evidence type="ECO:0000313" key="11">
    <source>
        <dbReference type="EMBL" id="RQM12981.1"/>
    </source>
</evidence>
<evidence type="ECO:0000256" key="7">
    <source>
        <dbReference type="ARBA" id="ARBA00023242"/>
    </source>
</evidence>
<keyword evidence="4" id="KW-0805">Transcription regulation</keyword>
<keyword evidence="6" id="KW-0804">Transcription</keyword>
<dbReference type="InterPro" id="IPR027093">
    <property type="entry name" value="EAF_fam"/>
</dbReference>
<dbReference type="PANTHER" id="PTHR15970:SF2">
    <property type="entry name" value="ELL-ASSOCIATED FACTOR EAF"/>
    <property type="match status" value="1"/>
</dbReference>
<name>A0A3M6VF19_9STRA</name>
<dbReference type="InterPro" id="IPR019194">
    <property type="entry name" value="Tscrpt_elong_fac_Eaf_N"/>
</dbReference>
<evidence type="ECO:0000313" key="12">
    <source>
        <dbReference type="Proteomes" id="UP000282087"/>
    </source>
</evidence>
<comment type="similarity">
    <text evidence="2">Belongs to the EAF family.</text>
</comment>
<evidence type="ECO:0000256" key="6">
    <source>
        <dbReference type="ARBA" id="ARBA00023163"/>
    </source>
</evidence>
<dbReference type="Pfam" id="PF09816">
    <property type="entry name" value="EAF"/>
    <property type="match status" value="1"/>
</dbReference>
<keyword evidence="3" id="KW-0597">Phosphoprotein</keyword>
<dbReference type="EMBL" id="QLLG01000480">
    <property type="protein sequence ID" value="RMX62930.1"/>
    <property type="molecule type" value="Genomic_DNA"/>
</dbReference>
<dbReference type="VEuPathDB" id="FungiDB:DD237_006725"/>
<dbReference type="GO" id="GO:0006368">
    <property type="term" value="P:transcription elongation by RNA polymerase II"/>
    <property type="evidence" value="ECO:0007669"/>
    <property type="project" value="InterPro"/>
</dbReference>
<gene>
    <name evidence="11" type="ORF">DD237_006725</name>
    <name evidence="10" type="ORF">DD238_006745</name>
</gene>
<comment type="caution">
    <text evidence="10">The sequence shown here is derived from an EMBL/GenBank/DDBJ whole genome shotgun (WGS) entry which is preliminary data.</text>
</comment>
<accession>A0A3M6VF19</accession>
<keyword evidence="5" id="KW-0010">Activator</keyword>
<sequence length="214" mass="23237">MATPLIPLDEHEYPVILGTSLIETDDDNDDVDQLNEQQRDNVMVSFGYEFLPASVDKSTPGLVSVDDSNGVQVLMGSSTGAAGGVCFKGKLVEHKETDCLLIFDGKRFRLERCLFSCMQLRHVRAHTPRQRVKSQPEQANDSDANATLVDSKETSISVASVTGNAKKRPAKTRRRAGGKVNAPETAKRKRGRPKGSTKAAIAAKQTQLKDNGGI</sequence>
<feature type="region of interest" description="Disordered" evidence="8">
    <location>
        <begin position="125"/>
        <end position="214"/>
    </location>
</feature>
<evidence type="ECO:0000256" key="5">
    <source>
        <dbReference type="ARBA" id="ARBA00023159"/>
    </source>
</evidence>
<evidence type="ECO:0000256" key="8">
    <source>
        <dbReference type="SAM" id="MobiDB-lite"/>
    </source>
</evidence>